<dbReference type="AlphaFoldDB" id="A0A833H2A7"/>
<dbReference type="OrthoDB" id="344634at2"/>
<dbReference type="Proteomes" id="UP000460298">
    <property type="component" value="Unassembled WGS sequence"/>
</dbReference>
<evidence type="ECO:0000313" key="3">
    <source>
        <dbReference type="Proteomes" id="UP000460298"/>
    </source>
</evidence>
<name>A0A833H2A7_9LEPT</name>
<feature type="region of interest" description="Disordered" evidence="1">
    <location>
        <begin position="83"/>
        <end position="174"/>
    </location>
</feature>
<dbReference type="RefSeq" id="WP_002772328.1">
    <property type="nucleotide sequence ID" value="NZ_JQDG01000056.1"/>
</dbReference>
<organism evidence="2 3">
    <name type="scientific">Leptonema illini</name>
    <dbReference type="NCBI Taxonomy" id="183"/>
    <lineage>
        <taxon>Bacteria</taxon>
        <taxon>Pseudomonadati</taxon>
        <taxon>Spirochaetota</taxon>
        <taxon>Spirochaetia</taxon>
        <taxon>Leptospirales</taxon>
        <taxon>Leptospiraceae</taxon>
        <taxon>Leptonema</taxon>
    </lineage>
</organism>
<feature type="compositionally biased region" description="Acidic residues" evidence="1">
    <location>
        <begin position="84"/>
        <end position="94"/>
    </location>
</feature>
<dbReference type="EMBL" id="WBUI01000006">
    <property type="protein sequence ID" value="KAB2933219.1"/>
    <property type="molecule type" value="Genomic_DNA"/>
</dbReference>
<accession>A0A833H2A7</accession>
<gene>
    <name evidence="2" type="ORF">F9K24_07685</name>
</gene>
<evidence type="ECO:0000256" key="1">
    <source>
        <dbReference type="SAM" id="MobiDB-lite"/>
    </source>
</evidence>
<evidence type="ECO:0000313" key="2">
    <source>
        <dbReference type="EMBL" id="KAB2933219.1"/>
    </source>
</evidence>
<sequence length="351" mass="40392">MSSPYFQKSRYILIDTVDDLDPRRISIRDLNKKYMDREGNRYALRFDLNSRQIHVVRLAGSKDEAVRIRAEILRQRRAEKGDELEFTLEPDEHDDPFKSELPEPLLSRAPDSYTASQPSSSAPEKPMDQPHDRGARRDSSGEFRPSRQDASGDLPDPSQLFSEEDSGFIDDFTAPGTPLISEIDLFPELEREISRIIDSQKAIIKVMSRSRVLDHIGGSEDFFATAKKVDESCIQAAVEAARLYQELSGFPKSPLHYLSSFPAIEKKRIEALPDERQQIEQIKHYELHRTYSELLRNILDLTIQLRRSLEGLPESERGKQYFIDLIPSFAEITGKASSLQHRLQEWFRQTV</sequence>
<feature type="compositionally biased region" description="Basic and acidic residues" evidence="1">
    <location>
        <begin position="125"/>
        <end position="147"/>
    </location>
</feature>
<reference evidence="2 3" key="1">
    <citation type="submission" date="2019-10" db="EMBL/GenBank/DDBJ databases">
        <title>Extracellular Electron Transfer in a Candidatus Methanoperedens spp. Enrichment Culture.</title>
        <authorList>
            <person name="Berger S."/>
            <person name="Rangel Shaw D."/>
            <person name="Berben T."/>
            <person name="In 'T Zandt M."/>
            <person name="Frank J."/>
            <person name="Reimann J."/>
            <person name="Jetten M.S.M."/>
            <person name="Welte C.U."/>
        </authorList>
    </citation>
    <scope>NUCLEOTIDE SEQUENCE [LARGE SCALE GENOMIC DNA]</scope>
    <source>
        <strain evidence="2">SB12</strain>
    </source>
</reference>
<feature type="compositionally biased region" description="Polar residues" evidence="1">
    <location>
        <begin position="113"/>
        <end position="122"/>
    </location>
</feature>
<proteinExistence type="predicted"/>
<comment type="caution">
    <text evidence="2">The sequence shown here is derived from an EMBL/GenBank/DDBJ whole genome shotgun (WGS) entry which is preliminary data.</text>
</comment>
<protein>
    <submittedName>
        <fullName evidence="2">Uncharacterized protein</fullName>
    </submittedName>
</protein>